<protein>
    <recommendedName>
        <fullName evidence="3">Protein pitchfork</fullName>
    </recommendedName>
</protein>
<keyword evidence="2" id="KW-1185">Reference proteome</keyword>
<organism evidence="1 2">
    <name type="scientific">Alosa alosa</name>
    <name type="common">allis shad</name>
    <dbReference type="NCBI Taxonomy" id="278164"/>
    <lineage>
        <taxon>Eukaryota</taxon>
        <taxon>Metazoa</taxon>
        <taxon>Chordata</taxon>
        <taxon>Craniata</taxon>
        <taxon>Vertebrata</taxon>
        <taxon>Euteleostomi</taxon>
        <taxon>Actinopterygii</taxon>
        <taxon>Neopterygii</taxon>
        <taxon>Teleostei</taxon>
        <taxon>Clupei</taxon>
        <taxon>Clupeiformes</taxon>
        <taxon>Clupeoidei</taxon>
        <taxon>Clupeidae</taxon>
        <taxon>Alosa</taxon>
    </lineage>
</organism>
<evidence type="ECO:0000313" key="1">
    <source>
        <dbReference type="EMBL" id="KAG5282321.1"/>
    </source>
</evidence>
<sequence>MLAVKGSPERGPGCYDNHVIGTVLYDIQKRPESKKGYILAARTAARFRPVAQTLTPSPQMYQPNWALSKTEPPGKTPFNSTMARLSVQQISTGLNPGPGTYAHNTSACRKVSWPMKFGSPDWNRVPQLERKALRTELQCDKEFLKQRNRVAYLKLYYP</sequence>
<dbReference type="AlphaFoldDB" id="A0AAV6H975"/>
<gene>
    <name evidence="1" type="ORF">AALO_G00054700</name>
</gene>
<dbReference type="InterPro" id="IPR033602">
    <property type="entry name" value="CIMAP3"/>
</dbReference>
<dbReference type="PANTHER" id="PTHR31508:SF2">
    <property type="entry name" value="PROTEIN PITCHFORK"/>
    <property type="match status" value="1"/>
</dbReference>
<dbReference type="InterPro" id="IPR010736">
    <property type="entry name" value="SHIPPO-rpt"/>
</dbReference>
<dbReference type="Proteomes" id="UP000823561">
    <property type="component" value="Chromosome 4"/>
</dbReference>
<evidence type="ECO:0008006" key="3">
    <source>
        <dbReference type="Google" id="ProtNLM"/>
    </source>
</evidence>
<name>A0AAV6H975_9TELE</name>
<dbReference type="EMBL" id="JADWDJ010000004">
    <property type="protein sequence ID" value="KAG5282321.1"/>
    <property type="molecule type" value="Genomic_DNA"/>
</dbReference>
<comment type="caution">
    <text evidence="1">The sequence shown here is derived from an EMBL/GenBank/DDBJ whole genome shotgun (WGS) entry which is preliminary data.</text>
</comment>
<accession>A0AAV6H975</accession>
<dbReference type="GO" id="GO:0008092">
    <property type="term" value="F:cytoskeletal protein binding"/>
    <property type="evidence" value="ECO:0007669"/>
    <property type="project" value="TreeGrafter"/>
</dbReference>
<dbReference type="PANTHER" id="PTHR31508">
    <property type="entry name" value="PROTEIN PITCHFORK"/>
    <property type="match status" value="1"/>
</dbReference>
<proteinExistence type="predicted"/>
<evidence type="ECO:0000313" key="2">
    <source>
        <dbReference type="Proteomes" id="UP000823561"/>
    </source>
</evidence>
<dbReference type="Pfam" id="PF07004">
    <property type="entry name" value="SHIPPO-rpt"/>
    <property type="match status" value="2"/>
</dbReference>
<reference evidence="1" key="1">
    <citation type="submission" date="2020-10" db="EMBL/GenBank/DDBJ databases">
        <title>Chromosome-scale genome assembly of the Allis shad, Alosa alosa.</title>
        <authorList>
            <person name="Margot Z."/>
            <person name="Christophe K."/>
            <person name="Cabau C."/>
            <person name="Louis A."/>
            <person name="Berthelot C."/>
            <person name="Parey E."/>
            <person name="Roest Crollius H."/>
            <person name="Montfort J."/>
            <person name="Robinson-Rechavi M."/>
            <person name="Bucao C."/>
            <person name="Bouchez O."/>
            <person name="Gislard M."/>
            <person name="Lluch J."/>
            <person name="Milhes M."/>
            <person name="Lampietro C."/>
            <person name="Lopez Roques C."/>
            <person name="Donnadieu C."/>
            <person name="Braasch I."/>
            <person name="Desvignes T."/>
            <person name="Postlethwait J."/>
            <person name="Bobe J."/>
            <person name="Guiguen Y."/>
        </authorList>
    </citation>
    <scope>NUCLEOTIDE SEQUENCE</scope>
    <source>
        <strain evidence="1">M-15738</strain>
        <tissue evidence="1">Blood</tissue>
    </source>
</reference>
<dbReference type="GO" id="GO:0031344">
    <property type="term" value="P:regulation of cell projection organization"/>
    <property type="evidence" value="ECO:0007669"/>
    <property type="project" value="TreeGrafter"/>
</dbReference>